<dbReference type="InterPro" id="IPR004045">
    <property type="entry name" value="Glutathione_S-Trfase_N"/>
</dbReference>
<accession>A0A0U1PWP9</accession>
<evidence type="ECO:0000313" key="2">
    <source>
        <dbReference type="EMBL" id="KKW66785.1"/>
    </source>
</evidence>
<name>A0A0U1PWP9_9BURK</name>
<dbReference type="CDD" id="cd03043">
    <property type="entry name" value="GST_N_1"/>
    <property type="match status" value="1"/>
</dbReference>
<organism evidence="2 3">
    <name type="scientific">Lampropedia cohaerens</name>
    <dbReference type="NCBI Taxonomy" id="1610491"/>
    <lineage>
        <taxon>Bacteria</taxon>
        <taxon>Pseudomonadati</taxon>
        <taxon>Pseudomonadota</taxon>
        <taxon>Betaproteobacteria</taxon>
        <taxon>Burkholderiales</taxon>
        <taxon>Comamonadaceae</taxon>
        <taxon>Lampropedia</taxon>
    </lineage>
</organism>
<dbReference type="CDD" id="cd03194">
    <property type="entry name" value="GST_C_3"/>
    <property type="match status" value="1"/>
</dbReference>
<reference evidence="2 3" key="1">
    <citation type="submission" date="2015-05" db="EMBL/GenBank/DDBJ databases">
        <title>Draft genome sequence of Lampropedia sp. CT6, isolated from the microbial mat of a hot water spring, located at Manikaran, India.</title>
        <authorList>
            <person name="Tripathi C."/>
            <person name="Rani P."/>
            <person name="Mahato N.K."/>
            <person name="Lal R."/>
        </authorList>
    </citation>
    <scope>NUCLEOTIDE SEQUENCE [LARGE SCALE GENOMIC DNA]</scope>
    <source>
        <strain evidence="2 3">CT6</strain>
    </source>
</reference>
<dbReference type="PANTHER" id="PTHR42673:SF4">
    <property type="entry name" value="MALEYLACETOACETATE ISOMERASE"/>
    <property type="match status" value="1"/>
</dbReference>
<dbReference type="InterPro" id="IPR040079">
    <property type="entry name" value="Glutathione_S-Trfase"/>
</dbReference>
<dbReference type="Proteomes" id="UP000050580">
    <property type="component" value="Unassembled WGS sequence"/>
</dbReference>
<dbReference type="SFLD" id="SFLDG00358">
    <property type="entry name" value="Main_(cytGST)"/>
    <property type="match status" value="1"/>
</dbReference>
<dbReference type="PATRIC" id="fig|1610491.3.peg.2881"/>
<dbReference type="Gene3D" id="3.40.30.10">
    <property type="entry name" value="Glutaredoxin"/>
    <property type="match status" value="1"/>
</dbReference>
<keyword evidence="2" id="KW-0808">Transferase</keyword>
<gene>
    <name evidence="2" type="ORF">AAV94_13570</name>
</gene>
<dbReference type="Gene3D" id="1.20.1050.10">
    <property type="match status" value="1"/>
</dbReference>
<dbReference type="RefSeq" id="WP_046742760.1">
    <property type="nucleotide sequence ID" value="NZ_LBNQ01000041.1"/>
</dbReference>
<sequence length="233" mass="26119">MSESLTLYIGNKNYSSWSMRAWVLLRQKGIAFREVKVRFDSFAADSEFKRIIRAINPTGTVPVLVDGNLVIWDSLAIAEYAAEKYPALGLWPSSAAHRARARSICAEMHAGFAALRSSCPMNIEADLHIAGAIAWRDNARLRQDVARLEAMWGELLRVHGGPFLFGDFCVADAYFAPVVMRLLRYALPVGEATRHYMDTVCATSAVQQWVADALNEHDFRPFEEPYRMQGSTS</sequence>
<dbReference type="PROSITE" id="PS50404">
    <property type="entry name" value="GST_NTER"/>
    <property type="match status" value="1"/>
</dbReference>
<evidence type="ECO:0000313" key="3">
    <source>
        <dbReference type="Proteomes" id="UP000050580"/>
    </source>
</evidence>
<dbReference type="AlphaFoldDB" id="A0A0U1PWP9"/>
<dbReference type="Pfam" id="PF14834">
    <property type="entry name" value="GST_C_4"/>
    <property type="match status" value="1"/>
</dbReference>
<dbReference type="InterPro" id="IPR036249">
    <property type="entry name" value="Thioredoxin-like_sf"/>
</dbReference>
<dbReference type="PANTHER" id="PTHR42673">
    <property type="entry name" value="MALEYLACETOACETATE ISOMERASE"/>
    <property type="match status" value="1"/>
</dbReference>
<dbReference type="Pfam" id="PF13409">
    <property type="entry name" value="GST_N_2"/>
    <property type="match status" value="1"/>
</dbReference>
<protein>
    <submittedName>
        <fullName evidence="2">Glutathione S-transferase</fullName>
    </submittedName>
</protein>
<dbReference type="InterPro" id="IPR034338">
    <property type="entry name" value="GST_4_C"/>
</dbReference>
<proteinExistence type="predicted"/>
<comment type="caution">
    <text evidence="2">The sequence shown here is derived from an EMBL/GenBank/DDBJ whole genome shotgun (WGS) entry which is preliminary data.</text>
</comment>
<dbReference type="InterPro" id="IPR036282">
    <property type="entry name" value="Glutathione-S-Trfase_C_sf"/>
</dbReference>
<dbReference type="SFLD" id="SFLDS00019">
    <property type="entry name" value="Glutathione_Transferase_(cytos"/>
    <property type="match status" value="1"/>
</dbReference>
<dbReference type="EMBL" id="LBNQ01000041">
    <property type="protein sequence ID" value="KKW66785.1"/>
    <property type="molecule type" value="Genomic_DNA"/>
</dbReference>
<feature type="domain" description="GST N-terminal" evidence="1">
    <location>
        <begin position="5"/>
        <end position="89"/>
    </location>
</feature>
<dbReference type="SUPFAM" id="SSF47616">
    <property type="entry name" value="GST C-terminal domain-like"/>
    <property type="match status" value="1"/>
</dbReference>
<dbReference type="GO" id="GO:0016034">
    <property type="term" value="F:maleylacetoacetate isomerase activity"/>
    <property type="evidence" value="ECO:0007669"/>
    <property type="project" value="TreeGrafter"/>
</dbReference>
<dbReference type="GO" id="GO:0006749">
    <property type="term" value="P:glutathione metabolic process"/>
    <property type="evidence" value="ECO:0007669"/>
    <property type="project" value="TreeGrafter"/>
</dbReference>
<dbReference type="SUPFAM" id="SSF52833">
    <property type="entry name" value="Thioredoxin-like"/>
    <property type="match status" value="1"/>
</dbReference>
<dbReference type="GO" id="GO:0006559">
    <property type="term" value="P:L-phenylalanine catabolic process"/>
    <property type="evidence" value="ECO:0007669"/>
    <property type="project" value="TreeGrafter"/>
</dbReference>
<evidence type="ECO:0000259" key="1">
    <source>
        <dbReference type="PROSITE" id="PS50404"/>
    </source>
</evidence>
<keyword evidence="3" id="KW-1185">Reference proteome</keyword>
<dbReference type="STRING" id="1610491.AAV94_13570"/>
<dbReference type="OrthoDB" id="9799538at2"/>
<dbReference type="GO" id="GO:0004364">
    <property type="term" value="F:glutathione transferase activity"/>
    <property type="evidence" value="ECO:0007669"/>
    <property type="project" value="TreeGrafter"/>
</dbReference>